<evidence type="ECO:0000313" key="6">
    <source>
        <dbReference type="Proteomes" id="UP000094472"/>
    </source>
</evidence>
<evidence type="ECO:0000313" key="5">
    <source>
        <dbReference type="EMBL" id="ODR96057.1"/>
    </source>
</evidence>
<dbReference type="Pfam" id="PF00080">
    <property type="entry name" value="Sod_Cu"/>
    <property type="match status" value="1"/>
</dbReference>
<dbReference type="STRING" id="1774969.AUC69_02240"/>
<organism evidence="5 6">
    <name type="scientific">Methyloceanibacter superfactus</name>
    <dbReference type="NCBI Taxonomy" id="1774969"/>
    <lineage>
        <taxon>Bacteria</taxon>
        <taxon>Pseudomonadati</taxon>
        <taxon>Pseudomonadota</taxon>
        <taxon>Alphaproteobacteria</taxon>
        <taxon>Hyphomicrobiales</taxon>
        <taxon>Hyphomicrobiaceae</taxon>
        <taxon>Methyloceanibacter</taxon>
    </lineage>
</organism>
<comment type="cofactor">
    <cofactor evidence="2">
        <name>Cu cation</name>
        <dbReference type="ChEBI" id="CHEBI:23378"/>
    </cofactor>
    <text evidence="2">Binds 1 copper ion per subunit.</text>
</comment>
<keyword evidence="2" id="KW-0560">Oxidoreductase</keyword>
<dbReference type="GO" id="GO:0004784">
    <property type="term" value="F:superoxide dismutase activity"/>
    <property type="evidence" value="ECO:0007669"/>
    <property type="project" value="UniProtKB-EC"/>
</dbReference>
<keyword evidence="2" id="KW-0479">Metal-binding</keyword>
<comment type="caution">
    <text evidence="5">The sequence shown here is derived from an EMBL/GenBank/DDBJ whole genome shotgun (WGS) entry which is preliminary data.</text>
</comment>
<comment type="function">
    <text evidence="2">Destroys radicals which are normally produced within the cells and which are toxic to biological systems.</text>
</comment>
<proteinExistence type="inferred from homology"/>
<keyword evidence="6" id="KW-1185">Reference proteome</keyword>
<dbReference type="SUPFAM" id="SSF49329">
    <property type="entry name" value="Cu,Zn superoxide dismutase-like"/>
    <property type="match status" value="1"/>
</dbReference>
<comment type="cofactor">
    <cofactor evidence="2">
        <name>Zn(2+)</name>
        <dbReference type="ChEBI" id="CHEBI:29105"/>
    </cofactor>
    <text evidence="2">Binds 1 zinc ion per subunit.</text>
</comment>
<dbReference type="EC" id="1.15.1.1" evidence="2"/>
<comment type="catalytic activity">
    <reaction evidence="2">
        <text>2 superoxide + 2 H(+) = H2O2 + O2</text>
        <dbReference type="Rhea" id="RHEA:20696"/>
        <dbReference type="ChEBI" id="CHEBI:15378"/>
        <dbReference type="ChEBI" id="CHEBI:15379"/>
        <dbReference type="ChEBI" id="CHEBI:16240"/>
        <dbReference type="ChEBI" id="CHEBI:18421"/>
        <dbReference type="EC" id="1.15.1.1"/>
    </reaction>
</comment>
<protein>
    <recommendedName>
        <fullName evidence="2">Superoxide dismutase [Cu-Zn]</fullName>
        <ecNumber evidence="2">1.15.1.1</ecNumber>
    </recommendedName>
</protein>
<keyword evidence="2" id="KW-0186">Copper</keyword>
<evidence type="ECO:0000256" key="1">
    <source>
        <dbReference type="ARBA" id="ARBA00010457"/>
    </source>
</evidence>
<dbReference type="EMBL" id="LPWF01000033">
    <property type="protein sequence ID" value="ODR96057.1"/>
    <property type="molecule type" value="Genomic_DNA"/>
</dbReference>
<dbReference type="InterPro" id="IPR018152">
    <property type="entry name" value="SOD_Cu/Zn_BS"/>
</dbReference>
<accession>A0A1E3VR91</accession>
<feature type="signal peptide" evidence="3">
    <location>
        <begin position="1"/>
        <end position="25"/>
    </location>
</feature>
<dbReference type="PANTHER" id="PTHR10003">
    <property type="entry name" value="SUPEROXIDE DISMUTASE CU-ZN -RELATED"/>
    <property type="match status" value="1"/>
</dbReference>
<dbReference type="Proteomes" id="UP000094472">
    <property type="component" value="Unassembled WGS sequence"/>
</dbReference>
<dbReference type="PROSITE" id="PS00332">
    <property type="entry name" value="SOD_CU_ZN_2"/>
    <property type="match status" value="1"/>
</dbReference>
<sequence>MWTPKTLWLAGALTAALALSTPAFAADEAVAVLKDPDGKEVGKVTLVAVPSGVLLAVDLTAVPPGDHGFHIHAVGKCEAPDFKSAGGHFNPEEDEHGLMNEAGPHAGDMPNIHVPETGKLRIEVLNQMVSLGGLLDEDGSAVVIHEGPDDYVSDPAGDAGPRIACGVIEAKAPPIAPAHLK</sequence>
<name>A0A1E3VR91_9HYPH</name>
<gene>
    <name evidence="5" type="ORF">AUC69_02240</name>
</gene>
<reference evidence="5 6" key="1">
    <citation type="journal article" date="2016" name="Environ. Microbiol.">
        <title>New Methyloceanibacter diversity from North Sea sediments includes methanotroph containing solely the soluble methane monooxygenase.</title>
        <authorList>
            <person name="Vekeman B."/>
            <person name="Kerckhof F.M."/>
            <person name="Cremers G."/>
            <person name="de Vos P."/>
            <person name="Vandamme P."/>
            <person name="Boon N."/>
            <person name="Op den Camp H.J."/>
            <person name="Heylen K."/>
        </authorList>
    </citation>
    <scope>NUCLEOTIDE SEQUENCE [LARGE SCALE GENOMIC DNA]</scope>
    <source>
        <strain evidence="5 6">R-67175</strain>
    </source>
</reference>
<feature type="chain" id="PRO_5009138485" description="Superoxide dismutase [Cu-Zn]" evidence="3">
    <location>
        <begin position="26"/>
        <end position="181"/>
    </location>
</feature>
<evidence type="ECO:0000256" key="2">
    <source>
        <dbReference type="RuleBase" id="RU000393"/>
    </source>
</evidence>
<dbReference type="Gene3D" id="2.60.40.200">
    <property type="entry name" value="Superoxide dismutase, copper/zinc binding domain"/>
    <property type="match status" value="1"/>
</dbReference>
<comment type="similarity">
    <text evidence="1 2">Belongs to the Cu-Zn superoxide dismutase family.</text>
</comment>
<dbReference type="InterPro" id="IPR036423">
    <property type="entry name" value="SOD-like_Cu/Zn_dom_sf"/>
</dbReference>
<dbReference type="CDD" id="cd00305">
    <property type="entry name" value="Cu-Zn_Superoxide_Dismutase"/>
    <property type="match status" value="1"/>
</dbReference>
<dbReference type="GO" id="GO:0005507">
    <property type="term" value="F:copper ion binding"/>
    <property type="evidence" value="ECO:0007669"/>
    <property type="project" value="InterPro"/>
</dbReference>
<keyword evidence="3" id="KW-0732">Signal</keyword>
<dbReference type="InterPro" id="IPR024134">
    <property type="entry name" value="SOD_Cu/Zn_/chaperone"/>
</dbReference>
<evidence type="ECO:0000256" key="3">
    <source>
        <dbReference type="SAM" id="SignalP"/>
    </source>
</evidence>
<keyword evidence="2" id="KW-0862">Zinc</keyword>
<dbReference type="OrthoDB" id="5431326at2"/>
<dbReference type="InterPro" id="IPR001424">
    <property type="entry name" value="SOD_Cu_Zn_dom"/>
</dbReference>
<evidence type="ECO:0000259" key="4">
    <source>
        <dbReference type="Pfam" id="PF00080"/>
    </source>
</evidence>
<dbReference type="AlphaFoldDB" id="A0A1E3VR91"/>
<feature type="domain" description="Superoxide dismutase copper/zinc binding" evidence="4">
    <location>
        <begin position="42"/>
        <end position="168"/>
    </location>
</feature>